<keyword evidence="2" id="KW-1185">Reference proteome</keyword>
<evidence type="ECO:0000313" key="1">
    <source>
        <dbReference type="EMBL" id="CAH8390636.1"/>
    </source>
</evidence>
<dbReference type="Proteomes" id="UP001642260">
    <property type="component" value="Unassembled WGS sequence"/>
</dbReference>
<reference evidence="1 2" key="1">
    <citation type="submission" date="2022-03" db="EMBL/GenBank/DDBJ databases">
        <authorList>
            <person name="Macdonald S."/>
            <person name="Ahmed S."/>
            <person name="Newling K."/>
        </authorList>
    </citation>
    <scope>NUCLEOTIDE SEQUENCE [LARGE SCALE GENOMIC DNA]</scope>
</reference>
<dbReference type="EMBL" id="CAKOAT010907375">
    <property type="protein sequence ID" value="CAH8390636.1"/>
    <property type="molecule type" value="Genomic_DNA"/>
</dbReference>
<proteinExistence type="predicted"/>
<evidence type="ECO:0000313" key="2">
    <source>
        <dbReference type="Proteomes" id="UP001642260"/>
    </source>
</evidence>
<name>A0ABC8M4J9_ERUVS</name>
<protein>
    <submittedName>
        <fullName evidence="1">Uncharacterized protein</fullName>
    </submittedName>
</protein>
<sequence>MMFKHGFVHCDTHAANLIVRPSDDNAIRKYSAKLGAGDDLYVLFAGILTMRPCKRVIDVCGSFSHPRH</sequence>
<accession>A0ABC8M4J9</accession>
<gene>
    <name evidence="1" type="ORF">ERUC_LOCUS43119</name>
</gene>
<comment type="caution">
    <text evidence="1">The sequence shown here is derived from an EMBL/GenBank/DDBJ whole genome shotgun (WGS) entry which is preliminary data.</text>
</comment>
<organism evidence="1 2">
    <name type="scientific">Eruca vesicaria subsp. sativa</name>
    <name type="common">Garden rocket</name>
    <name type="synonym">Eruca sativa</name>
    <dbReference type="NCBI Taxonomy" id="29727"/>
    <lineage>
        <taxon>Eukaryota</taxon>
        <taxon>Viridiplantae</taxon>
        <taxon>Streptophyta</taxon>
        <taxon>Embryophyta</taxon>
        <taxon>Tracheophyta</taxon>
        <taxon>Spermatophyta</taxon>
        <taxon>Magnoliopsida</taxon>
        <taxon>eudicotyledons</taxon>
        <taxon>Gunneridae</taxon>
        <taxon>Pentapetalae</taxon>
        <taxon>rosids</taxon>
        <taxon>malvids</taxon>
        <taxon>Brassicales</taxon>
        <taxon>Brassicaceae</taxon>
        <taxon>Brassiceae</taxon>
        <taxon>Eruca</taxon>
    </lineage>
</organism>
<dbReference type="AlphaFoldDB" id="A0ABC8M4J9"/>